<name>A0A371XHR5_9HYPH</name>
<gene>
    <name evidence="2" type="ORF">DY251_03775</name>
</gene>
<protein>
    <submittedName>
        <fullName evidence="2">Uncharacterized protein</fullName>
    </submittedName>
</protein>
<organism evidence="2 3">
    <name type="scientific">Mesorhizobium denitrificans</name>
    <dbReference type="NCBI Taxonomy" id="2294114"/>
    <lineage>
        <taxon>Bacteria</taxon>
        <taxon>Pseudomonadati</taxon>
        <taxon>Pseudomonadota</taxon>
        <taxon>Alphaproteobacteria</taxon>
        <taxon>Hyphomicrobiales</taxon>
        <taxon>Phyllobacteriaceae</taxon>
        <taxon>Mesorhizobium</taxon>
    </lineage>
</organism>
<sequence length="160" mass="17969">MALPQWNRARERAQRQLVEFNGVSLEQLADATGRSLNSIRKQAQLHGWRLSGEDDRTVAKLRKASASIARRVEEMLRISEHGDALDKSEMDALNSAVRVTEKLIEILSPDELIRDNALRQNEDLAQMLDRINRRIVSLAKELAADMAAGKSGGNGERNRK</sequence>
<keyword evidence="3" id="KW-1185">Reference proteome</keyword>
<reference evidence="3" key="1">
    <citation type="submission" date="2018-08" db="EMBL/GenBank/DDBJ databases">
        <authorList>
            <person name="Im W.T."/>
        </authorList>
    </citation>
    <scope>NUCLEOTIDE SEQUENCE [LARGE SCALE GENOMIC DNA]</scope>
    <source>
        <strain evidence="3">LA-28</strain>
    </source>
</reference>
<comment type="caution">
    <text evidence="2">The sequence shown here is derived from an EMBL/GenBank/DDBJ whole genome shotgun (WGS) entry which is preliminary data.</text>
</comment>
<dbReference type="Proteomes" id="UP000262379">
    <property type="component" value="Unassembled WGS sequence"/>
</dbReference>
<evidence type="ECO:0000313" key="2">
    <source>
        <dbReference type="EMBL" id="RFC68766.1"/>
    </source>
</evidence>
<keyword evidence="1" id="KW-0175">Coiled coil</keyword>
<feature type="coiled-coil region" evidence="1">
    <location>
        <begin position="114"/>
        <end position="141"/>
    </location>
</feature>
<accession>A0A371XHR5</accession>
<evidence type="ECO:0000256" key="1">
    <source>
        <dbReference type="SAM" id="Coils"/>
    </source>
</evidence>
<dbReference type="AlphaFoldDB" id="A0A371XHR5"/>
<proteinExistence type="predicted"/>
<dbReference type="EMBL" id="QURN01000003">
    <property type="protein sequence ID" value="RFC68766.1"/>
    <property type="molecule type" value="Genomic_DNA"/>
</dbReference>
<evidence type="ECO:0000313" key="3">
    <source>
        <dbReference type="Proteomes" id="UP000262379"/>
    </source>
</evidence>